<organism evidence="2 3">
    <name type="scientific">Mycobacterium haemophilum</name>
    <dbReference type="NCBI Taxonomy" id="29311"/>
    <lineage>
        <taxon>Bacteria</taxon>
        <taxon>Bacillati</taxon>
        <taxon>Actinomycetota</taxon>
        <taxon>Actinomycetes</taxon>
        <taxon>Mycobacteriales</taxon>
        <taxon>Mycobacteriaceae</taxon>
        <taxon>Mycobacterium</taxon>
    </lineage>
</organism>
<dbReference type="Proteomes" id="UP000036334">
    <property type="component" value="Unassembled WGS sequence"/>
</dbReference>
<reference evidence="2 3" key="1">
    <citation type="submission" date="2015-05" db="EMBL/GenBank/DDBJ databases">
        <title>Genome sequence of Mycobacterium haemophilum.</title>
        <authorList>
            <person name="Greninger A.L."/>
            <person name="Cunningham G."/>
            <person name="Miller S."/>
        </authorList>
    </citation>
    <scope>NUCLEOTIDE SEQUENCE [LARGE SCALE GENOMIC DNA]</scope>
    <source>
        <strain evidence="3">UC1</strain>
    </source>
</reference>
<feature type="domain" description="PE" evidence="1">
    <location>
        <begin position="4"/>
        <end position="94"/>
    </location>
</feature>
<proteinExistence type="predicted"/>
<dbReference type="AlphaFoldDB" id="A0A0I9UQV7"/>
<evidence type="ECO:0000313" key="2">
    <source>
        <dbReference type="EMBL" id="KLO39110.1"/>
    </source>
</evidence>
<dbReference type="InterPro" id="IPR038332">
    <property type="entry name" value="PPE_sf"/>
</dbReference>
<dbReference type="STRING" id="1202450.B586_17275"/>
<comment type="caution">
    <text evidence="2">The sequence shown here is derived from an EMBL/GenBank/DDBJ whole genome shotgun (WGS) entry which is preliminary data.</text>
</comment>
<gene>
    <name evidence="2" type="ORF">ABH38_01810</name>
</gene>
<keyword evidence="3" id="KW-1185">Reference proteome</keyword>
<dbReference type="Pfam" id="PF00934">
    <property type="entry name" value="PE"/>
    <property type="match status" value="1"/>
</dbReference>
<sequence length="101" mass="10623">MPFLVTAPEMLTRAAEGVHTLVDRTVEINDEAAPVLTAVLPPAADAVSTKAAAYLAMHATQYEETIVAATEILLRFIKALSSSAAAYSTAEIDNGNTFGSR</sequence>
<dbReference type="EMBL" id="LDPR01000001">
    <property type="protein sequence ID" value="KLO39110.1"/>
    <property type="molecule type" value="Genomic_DNA"/>
</dbReference>
<name>A0A0I9UQV7_9MYCO</name>
<dbReference type="InterPro" id="IPR000084">
    <property type="entry name" value="PE-PGRS_N"/>
</dbReference>
<protein>
    <recommendedName>
        <fullName evidence="1">PE domain-containing protein</fullName>
    </recommendedName>
</protein>
<dbReference type="SUPFAM" id="SSF140459">
    <property type="entry name" value="PE/PPE dimer-like"/>
    <property type="match status" value="1"/>
</dbReference>
<accession>A0A0I9UQV7</accession>
<evidence type="ECO:0000313" key="3">
    <source>
        <dbReference type="Proteomes" id="UP000036334"/>
    </source>
</evidence>
<evidence type="ECO:0000259" key="1">
    <source>
        <dbReference type="Pfam" id="PF00934"/>
    </source>
</evidence>
<dbReference type="Gene3D" id="1.10.287.850">
    <property type="entry name" value="HP0062-like domain"/>
    <property type="match status" value="1"/>
</dbReference>
<dbReference type="PATRIC" id="fig|29311.18.peg.397"/>
<dbReference type="RefSeq" id="WP_047313305.1">
    <property type="nucleotide sequence ID" value="NZ_LDPQ01000001.1"/>
</dbReference>